<name>A0A3B6I4I1_WHEAT</name>
<dbReference type="InterPro" id="IPR044997">
    <property type="entry name" value="F-box_plant"/>
</dbReference>
<dbReference type="SUPFAM" id="SSF52047">
    <property type="entry name" value="RNI-like"/>
    <property type="match status" value="1"/>
</dbReference>
<dbReference type="Gramene" id="TraesARI4A03G02222510.1">
    <property type="protein sequence ID" value="TraesARI4A03G02222510.1"/>
    <property type="gene ID" value="TraesARI4A03G02222510"/>
</dbReference>
<dbReference type="AlphaFoldDB" id="A0A3B6I4I1"/>
<dbReference type="OrthoDB" id="589312at2759"/>
<dbReference type="Gramene" id="TraesNOR4A03G02206280.1">
    <property type="protein sequence ID" value="TraesNOR4A03G02206280.1"/>
    <property type="gene ID" value="TraesNOR4A03G02206280"/>
</dbReference>
<dbReference type="Gene3D" id="3.80.10.10">
    <property type="entry name" value="Ribonuclease Inhibitor"/>
    <property type="match status" value="1"/>
</dbReference>
<dbReference type="Gramene" id="TraesCLE_scaffold_012297_01G000200.1">
    <property type="protein sequence ID" value="TraesCLE_scaffold_012297_01G000200.1"/>
    <property type="gene ID" value="TraesCLE_scaffold_012297_01G000200"/>
</dbReference>
<dbReference type="Proteomes" id="UP000019116">
    <property type="component" value="Chromosome 4A"/>
</dbReference>
<dbReference type="OMA" id="VTYNNWF"/>
<dbReference type="Gramene" id="TraesJAG4A03G02185030.1">
    <property type="protein sequence ID" value="TraesJAG4A03G02185030.1"/>
    <property type="gene ID" value="TraesJAG4A03G02185030"/>
</dbReference>
<organism evidence="3">
    <name type="scientific">Triticum aestivum</name>
    <name type="common">Wheat</name>
    <dbReference type="NCBI Taxonomy" id="4565"/>
    <lineage>
        <taxon>Eukaryota</taxon>
        <taxon>Viridiplantae</taxon>
        <taxon>Streptophyta</taxon>
        <taxon>Embryophyta</taxon>
        <taxon>Tracheophyta</taxon>
        <taxon>Spermatophyta</taxon>
        <taxon>Magnoliopsida</taxon>
        <taxon>Liliopsida</taxon>
        <taxon>Poales</taxon>
        <taxon>Poaceae</taxon>
        <taxon>BOP clade</taxon>
        <taxon>Pooideae</taxon>
        <taxon>Triticodae</taxon>
        <taxon>Triticeae</taxon>
        <taxon>Triticinae</taxon>
        <taxon>Triticum</taxon>
    </lineage>
</organism>
<dbReference type="KEGG" id="taes:123087945"/>
<feature type="domain" description="F-box" evidence="2">
    <location>
        <begin position="30"/>
        <end position="77"/>
    </location>
</feature>
<dbReference type="PANTHER" id="PTHR32153">
    <property type="entry name" value="OJ000223_09.16 PROTEIN"/>
    <property type="match status" value="1"/>
</dbReference>
<evidence type="ECO:0000259" key="2">
    <source>
        <dbReference type="PROSITE" id="PS50181"/>
    </source>
</evidence>
<dbReference type="Pfam" id="PF00646">
    <property type="entry name" value="F-box"/>
    <property type="match status" value="1"/>
</dbReference>
<feature type="compositionally biased region" description="Basic residues" evidence="1">
    <location>
        <begin position="1"/>
        <end position="20"/>
    </location>
</feature>
<dbReference type="Pfam" id="PF23622">
    <property type="entry name" value="LRR_At1g61320_AtMIF1"/>
    <property type="match status" value="1"/>
</dbReference>
<dbReference type="Gramene" id="TraesROB_scaffold_000923_01G000500.1">
    <property type="protein sequence ID" value="TraesROB_scaffold_000923_01G000500.1"/>
    <property type="gene ID" value="TraesROB_scaffold_000923_01G000500"/>
</dbReference>
<evidence type="ECO:0000256" key="1">
    <source>
        <dbReference type="SAM" id="MobiDB-lite"/>
    </source>
</evidence>
<keyword evidence="4" id="KW-1185">Reference proteome</keyword>
<dbReference type="Gramene" id="TraesCS4A03G0954200.1">
    <property type="protein sequence ID" value="TraesCS4A03G0954200.1.CDS"/>
    <property type="gene ID" value="TraesCS4A03G0954200"/>
</dbReference>
<dbReference type="RefSeq" id="XP_044365996.1">
    <property type="nucleotide sequence ID" value="XM_044510061.1"/>
</dbReference>
<reference evidence="3" key="1">
    <citation type="submission" date="2018-08" db="EMBL/GenBank/DDBJ databases">
        <authorList>
            <person name="Rossello M."/>
        </authorList>
    </citation>
    <scope>NUCLEOTIDE SEQUENCE [LARGE SCALE GENOMIC DNA]</scope>
    <source>
        <strain evidence="3">cv. Chinese Spring</strain>
    </source>
</reference>
<accession>A0A3B6I4I1</accession>
<dbReference type="EnsemblPlants" id="TraesCS4A02G383200.1">
    <property type="protein sequence ID" value="TraesCS4A02G383200.1"/>
    <property type="gene ID" value="TraesCS4A02G383200"/>
</dbReference>
<dbReference type="Gramene" id="TraesWEE_scaffold_001398_01G000400.1">
    <property type="protein sequence ID" value="TraesWEE_scaffold_001398_01G000400.1"/>
    <property type="gene ID" value="TraesWEE_scaffold_001398_01G000400"/>
</dbReference>
<protein>
    <recommendedName>
        <fullName evidence="2">F-box domain-containing protein</fullName>
    </recommendedName>
</protein>
<dbReference type="InterPro" id="IPR036047">
    <property type="entry name" value="F-box-like_dom_sf"/>
</dbReference>
<dbReference type="InterPro" id="IPR032675">
    <property type="entry name" value="LRR_dom_sf"/>
</dbReference>
<dbReference type="InterPro" id="IPR055357">
    <property type="entry name" value="LRR_At1g61320_AtMIF1"/>
</dbReference>
<dbReference type="STRING" id="4565.A0A3B6I4I1"/>
<dbReference type="InterPro" id="IPR001810">
    <property type="entry name" value="F-box_dom"/>
</dbReference>
<sequence length="499" mass="56586">MKNKSGRRRRNQNAHQKTTRNKAAAGDGNEDMLSKLPNDLLLNILERVDTLDAIRTCVLSKQMLKLPTMFSRFFLSVSSVPAYHDKARVSSLSVSDMLRTNSALAHVTDNFLSTRSTEVAICKLKIRFILMQRDSLVIGNSVARAMATQKVDATEFEIVTEKAYKICSSDDLLQYGKQFNDFIGACPDAFAGLRCLWLRNMRFGELDIPNILSTCKLLESLRLTHCDSGIHSVVQVEHARLIELEVDNGKFERVELTCLPKLEQVTYNNWFSYEDPMYFGFVPQLSKLSLIKTGSRLQKTLELSQFLVNVPSISDLHLDFRSENIWVIPESPELLTPVLSKLQLVNLDHLPEGCDLAWTMFILEAAPSLKELCITVWDRCCIMFTGTEFRKENGLCDKADVKWKPYAPGFKHKNLVKLAIYGFQPDDNFVRYIRCLAEAAVNMAEISLHDRKVCGRCGDLDLEVQVKVCPSRYPRTAEEKSQVTEVLGLASRAVVHFRS</sequence>
<dbReference type="PROSITE" id="PS50181">
    <property type="entry name" value="FBOX"/>
    <property type="match status" value="1"/>
</dbReference>
<gene>
    <name evidence="3" type="primary">LOC123087945</name>
</gene>
<reference evidence="3" key="2">
    <citation type="submission" date="2018-10" db="UniProtKB">
        <authorList>
            <consortium name="EnsemblPlants"/>
        </authorList>
    </citation>
    <scope>IDENTIFICATION</scope>
</reference>
<dbReference type="GeneID" id="123087945"/>
<proteinExistence type="predicted"/>
<dbReference type="SUPFAM" id="SSF81383">
    <property type="entry name" value="F-box domain"/>
    <property type="match status" value="1"/>
</dbReference>
<evidence type="ECO:0000313" key="4">
    <source>
        <dbReference type="Proteomes" id="UP000019116"/>
    </source>
</evidence>
<dbReference type="Gramene" id="TraesCS4A02G383200.1">
    <property type="protein sequence ID" value="TraesCS4A02G383200.1"/>
    <property type="gene ID" value="TraesCS4A02G383200"/>
</dbReference>
<feature type="region of interest" description="Disordered" evidence="1">
    <location>
        <begin position="1"/>
        <end position="30"/>
    </location>
</feature>
<evidence type="ECO:0000313" key="3">
    <source>
        <dbReference type="EnsemblPlants" id="TraesCS4A02G383200.1"/>
    </source>
</evidence>
<dbReference type="Gramene" id="TraesJUL4A03G02203640.1">
    <property type="protein sequence ID" value="TraesJUL4A03G02203640.1"/>
    <property type="gene ID" value="TraesJUL4A03G02203640"/>
</dbReference>